<protein>
    <submittedName>
        <fullName evidence="2">Uncharacterized protein</fullName>
    </submittedName>
</protein>
<keyword evidence="3" id="KW-1185">Reference proteome</keyword>
<gene>
    <name evidence="2" type="ORF">PPSIR1_12903</name>
</gene>
<reference evidence="2 3" key="1">
    <citation type="submission" date="2007-06" db="EMBL/GenBank/DDBJ databases">
        <authorList>
            <person name="Shimkets L."/>
            <person name="Ferriera S."/>
            <person name="Johnson J."/>
            <person name="Kravitz S."/>
            <person name="Beeson K."/>
            <person name="Sutton G."/>
            <person name="Rogers Y.-H."/>
            <person name="Friedman R."/>
            <person name="Frazier M."/>
            <person name="Venter J.C."/>
        </authorList>
    </citation>
    <scope>NUCLEOTIDE SEQUENCE [LARGE SCALE GENOMIC DNA]</scope>
    <source>
        <strain evidence="2 3">SIR-1</strain>
    </source>
</reference>
<feature type="chain" id="PRO_5002694956" evidence="1">
    <location>
        <begin position="36"/>
        <end position="163"/>
    </location>
</feature>
<dbReference type="Proteomes" id="UP000005801">
    <property type="component" value="Unassembled WGS sequence"/>
</dbReference>
<accession>A6G085</accession>
<dbReference type="STRING" id="391625.PPSIR1_12903"/>
<keyword evidence="1" id="KW-0732">Signal</keyword>
<name>A6G085_9BACT</name>
<sequence length="163" mass="17604">MHAKILASTLASCLAVPVALTGASLVLLAPAQADAAVSDATCRIHAVEATETGDGTIPKDLGFLKDQLEAPEFARYKSFRLLESKDFKLTLNTVVEERFKSGHSVKLSLLGGDKDKLELSTDLMRSGTSLVNMNFSMRSNQIVLIPVRRSDSMVIFAYQCKAG</sequence>
<proteinExistence type="predicted"/>
<evidence type="ECO:0000313" key="2">
    <source>
        <dbReference type="EMBL" id="EDM80782.1"/>
    </source>
</evidence>
<comment type="caution">
    <text evidence="2">The sequence shown here is derived from an EMBL/GenBank/DDBJ whole genome shotgun (WGS) entry which is preliminary data.</text>
</comment>
<evidence type="ECO:0000256" key="1">
    <source>
        <dbReference type="SAM" id="SignalP"/>
    </source>
</evidence>
<organism evidence="2 3">
    <name type="scientific">Plesiocystis pacifica SIR-1</name>
    <dbReference type="NCBI Taxonomy" id="391625"/>
    <lineage>
        <taxon>Bacteria</taxon>
        <taxon>Pseudomonadati</taxon>
        <taxon>Myxococcota</taxon>
        <taxon>Polyangia</taxon>
        <taxon>Nannocystales</taxon>
        <taxon>Nannocystaceae</taxon>
        <taxon>Plesiocystis</taxon>
    </lineage>
</organism>
<dbReference type="EMBL" id="ABCS01000008">
    <property type="protein sequence ID" value="EDM80782.1"/>
    <property type="molecule type" value="Genomic_DNA"/>
</dbReference>
<evidence type="ECO:0000313" key="3">
    <source>
        <dbReference type="Proteomes" id="UP000005801"/>
    </source>
</evidence>
<dbReference type="AlphaFoldDB" id="A6G085"/>
<feature type="signal peptide" evidence="1">
    <location>
        <begin position="1"/>
        <end position="35"/>
    </location>
</feature>